<evidence type="ECO:0000313" key="4">
    <source>
        <dbReference type="Proteomes" id="UP000054266"/>
    </source>
</evidence>
<name>A0A0D2EEU9_9EURO</name>
<dbReference type="Pfam" id="PF00723">
    <property type="entry name" value="Glyco_hydro_15"/>
    <property type="match status" value="1"/>
</dbReference>
<feature type="domain" description="GH15-like" evidence="1">
    <location>
        <begin position="273"/>
        <end position="658"/>
    </location>
</feature>
<accession>A0A0D2EEU9</accession>
<dbReference type="InterPro" id="IPR012341">
    <property type="entry name" value="6hp_glycosidase-like_sf"/>
</dbReference>
<dbReference type="GO" id="GO:0005975">
    <property type="term" value="P:carbohydrate metabolic process"/>
    <property type="evidence" value="ECO:0007669"/>
    <property type="project" value="InterPro"/>
</dbReference>
<sequence length="673" mass="77113">MGDASQQAKPQQIEDYGLIGDMRTCALVGKNGSIDFMCWPQFDSPSIFANILDTSKGDGGHWSISPRVATVRKQNYRGSSNILQTKWIDENGVVDLTDFFALSRHNKVLRDKWSGSTLVRKLECVRGKMSIDIELCPRPDYARDKGSMKSTQVKREDGTYHQKIYWVPHEDDNTDPKDVPDFFATYCTHDQPLSHSPAMFQIARPKDVKGGEDVTRSCRAHFELQEGQQVYMIMCNRHVGPHLTKDLIVNLEDETYKFWTSWVRACQYRGRFQQEVERSMLILKLLTYDPTGAICAAPTFSLPEAIGGPRNWDYRYSWVRDSSFTVYVFLKMGFPAEAEAYINFIFARIAEWRKKAEAAEPGEIHHLPLMFGIDGSTDLPELTLDHLSGYQDSVPVRIGNAATDHVQLDIYGELMDAIYLYNKHGKPISYAQWLDIRYLTDFVCSVWNQPDMSIWEVRGRKQHFTYSKMLLWVAVDRALRLSEKRNFPCPNRNKWLGTRDTIYEEIMQKGFNYKLNSFVQSYESNEILDSAVLIAPLVFFIAPNDPQFVSTLDRILRTPEKGGLTSAGFVFRYDHEQTDDGVGGREGTFVMCTLWLIESLIRAGKYDRKYFDTANNMFETVTNFRNHVGMLSEEIAISGEQLGNTPQAFSHLAYVSAAINLERVTRGDWTVSF</sequence>
<gene>
    <name evidence="3" type="ORF">PV04_01004</name>
</gene>
<dbReference type="HOGENOM" id="CLU_010399_2_0_1"/>
<protein>
    <submittedName>
        <fullName evidence="3">Uncharacterized protein</fullName>
    </submittedName>
</protein>
<organism evidence="3 4">
    <name type="scientific">Phialophora macrospora</name>
    <dbReference type="NCBI Taxonomy" id="1851006"/>
    <lineage>
        <taxon>Eukaryota</taxon>
        <taxon>Fungi</taxon>
        <taxon>Dikarya</taxon>
        <taxon>Ascomycota</taxon>
        <taxon>Pezizomycotina</taxon>
        <taxon>Eurotiomycetes</taxon>
        <taxon>Chaetothyriomycetidae</taxon>
        <taxon>Chaetothyriales</taxon>
        <taxon>Herpotrichiellaceae</taxon>
        <taxon>Phialophora</taxon>
    </lineage>
</organism>
<dbReference type="InterPro" id="IPR045582">
    <property type="entry name" value="Trehalase-like_N"/>
</dbReference>
<feature type="domain" description="Trehalase-like N-terminal" evidence="2">
    <location>
        <begin position="9"/>
        <end position="150"/>
    </location>
</feature>
<dbReference type="Proteomes" id="UP000054266">
    <property type="component" value="Unassembled WGS sequence"/>
</dbReference>
<reference evidence="3 4" key="1">
    <citation type="submission" date="2015-01" db="EMBL/GenBank/DDBJ databases">
        <title>The Genome Sequence of Capronia semiimmersa CBS27337.</title>
        <authorList>
            <consortium name="The Broad Institute Genomics Platform"/>
            <person name="Cuomo C."/>
            <person name="de Hoog S."/>
            <person name="Gorbushina A."/>
            <person name="Stielow B."/>
            <person name="Teixiera M."/>
            <person name="Abouelleil A."/>
            <person name="Chapman S.B."/>
            <person name="Priest M."/>
            <person name="Young S.K."/>
            <person name="Wortman J."/>
            <person name="Nusbaum C."/>
            <person name="Birren B."/>
        </authorList>
    </citation>
    <scope>NUCLEOTIDE SEQUENCE [LARGE SCALE GENOMIC DNA]</scope>
    <source>
        <strain evidence="3 4">CBS 27337</strain>
    </source>
</reference>
<evidence type="ECO:0000259" key="2">
    <source>
        <dbReference type="Pfam" id="PF19291"/>
    </source>
</evidence>
<dbReference type="GO" id="GO:0004553">
    <property type="term" value="F:hydrolase activity, hydrolyzing O-glycosyl compounds"/>
    <property type="evidence" value="ECO:0007669"/>
    <property type="project" value="UniProtKB-ARBA"/>
</dbReference>
<dbReference type="PANTHER" id="PTHR31616">
    <property type="entry name" value="TREHALASE"/>
    <property type="match status" value="1"/>
</dbReference>
<proteinExistence type="predicted"/>
<keyword evidence="4" id="KW-1185">Reference proteome</keyword>
<dbReference type="SUPFAM" id="SSF48208">
    <property type="entry name" value="Six-hairpin glycosidases"/>
    <property type="match status" value="1"/>
</dbReference>
<dbReference type="EMBL" id="KN846956">
    <property type="protein sequence ID" value="KIW72836.1"/>
    <property type="molecule type" value="Genomic_DNA"/>
</dbReference>
<dbReference type="PANTHER" id="PTHR31616:SF0">
    <property type="entry name" value="GLUCAN 1,4-ALPHA-GLUCOSIDASE"/>
    <property type="match status" value="1"/>
</dbReference>
<dbReference type="Pfam" id="PF19291">
    <property type="entry name" value="TREH_N"/>
    <property type="match status" value="1"/>
</dbReference>
<dbReference type="Gene3D" id="1.50.10.10">
    <property type="match status" value="1"/>
</dbReference>
<dbReference type="InterPro" id="IPR011613">
    <property type="entry name" value="GH15-like"/>
</dbReference>
<dbReference type="InterPro" id="IPR008928">
    <property type="entry name" value="6-hairpin_glycosidase_sf"/>
</dbReference>
<evidence type="ECO:0000259" key="1">
    <source>
        <dbReference type="Pfam" id="PF00723"/>
    </source>
</evidence>
<evidence type="ECO:0000313" key="3">
    <source>
        <dbReference type="EMBL" id="KIW72837.1"/>
    </source>
</evidence>
<dbReference type="EMBL" id="KN846956">
    <property type="protein sequence ID" value="KIW72837.1"/>
    <property type="molecule type" value="Genomic_DNA"/>
</dbReference>
<dbReference type="AlphaFoldDB" id="A0A0D2EEU9"/>